<protein>
    <submittedName>
        <fullName evidence="1">Uncharacterized protein</fullName>
    </submittedName>
</protein>
<comment type="caution">
    <text evidence="1">The sequence shown here is derived from an EMBL/GenBank/DDBJ whole genome shotgun (WGS) entry which is preliminary data.</text>
</comment>
<sequence length="99" mass="10556">MSGSAGGDPRIGVILSLTVQLHQIGELLQRTSKSWLHPATPAIKPSGNRVVRVRASGHRTLGQLGKTARGRRAFTGRDSVRWSSGTGLAETPMARDSNL</sequence>
<accession>A0A6G1CHQ2</accession>
<dbReference type="Proteomes" id="UP000479710">
    <property type="component" value="Unassembled WGS sequence"/>
</dbReference>
<name>A0A6G1CHQ2_9ORYZ</name>
<dbReference type="AlphaFoldDB" id="A0A6G1CHQ2"/>
<evidence type="ECO:0000313" key="1">
    <source>
        <dbReference type="EMBL" id="KAF0899304.1"/>
    </source>
</evidence>
<reference evidence="1 2" key="1">
    <citation type="submission" date="2019-11" db="EMBL/GenBank/DDBJ databases">
        <title>Whole genome sequence of Oryza granulata.</title>
        <authorList>
            <person name="Li W."/>
        </authorList>
    </citation>
    <scope>NUCLEOTIDE SEQUENCE [LARGE SCALE GENOMIC DNA]</scope>
    <source>
        <strain evidence="2">cv. Menghai</strain>
        <tissue evidence="1">Leaf</tissue>
    </source>
</reference>
<gene>
    <name evidence="1" type="ORF">E2562_015949</name>
</gene>
<dbReference type="EMBL" id="SPHZ02000009">
    <property type="protein sequence ID" value="KAF0899304.1"/>
    <property type="molecule type" value="Genomic_DNA"/>
</dbReference>
<proteinExistence type="predicted"/>
<evidence type="ECO:0000313" key="2">
    <source>
        <dbReference type="Proteomes" id="UP000479710"/>
    </source>
</evidence>
<organism evidence="1 2">
    <name type="scientific">Oryza meyeriana var. granulata</name>
    <dbReference type="NCBI Taxonomy" id="110450"/>
    <lineage>
        <taxon>Eukaryota</taxon>
        <taxon>Viridiplantae</taxon>
        <taxon>Streptophyta</taxon>
        <taxon>Embryophyta</taxon>
        <taxon>Tracheophyta</taxon>
        <taxon>Spermatophyta</taxon>
        <taxon>Magnoliopsida</taxon>
        <taxon>Liliopsida</taxon>
        <taxon>Poales</taxon>
        <taxon>Poaceae</taxon>
        <taxon>BOP clade</taxon>
        <taxon>Oryzoideae</taxon>
        <taxon>Oryzeae</taxon>
        <taxon>Oryzinae</taxon>
        <taxon>Oryza</taxon>
        <taxon>Oryza meyeriana</taxon>
    </lineage>
</organism>
<keyword evidence="2" id="KW-1185">Reference proteome</keyword>